<protein>
    <recommendedName>
        <fullName evidence="2">Minor capsid protein P9 transmembrane helices domain-containing protein</fullName>
    </recommendedName>
</protein>
<organism evidence="3">
    <name type="scientific">Acanthamoeba polyphaga mimivirus</name>
    <name type="common">APMV</name>
    <dbReference type="NCBI Taxonomy" id="212035"/>
    <lineage>
        <taxon>Viruses</taxon>
        <taxon>Varidnaviria</taxon>
        <taxon>Bamfordvirae</taxon>
        <taxon>Nucleocytoviricota</taxon>
        <taxon>Megaviricetes</taxon>
        <taxon>Imitervirales</taxon>
        <taxon>Mimiviridae</taxon>
        <taxon>Megamimivirinae</taxon>
        <taxon>Mimivirus</taxon>
        <taxon>Mimivirus bradfordmassiliense</taxon>
    </lineage>
</organism>
<dbReference type="Proteomes" id="UP000280369">
    <property type="component" value="Segment"/>
</dbReference>
<name>A0A2L2DJ17_MIMIV</name>
<feature type="transmembrane region" description="Helical" evidence="1">
    <location>
        <begin position="45"/>
        <end position="78"/>
    </location>
</feature>
<feature type="domain" description="Minor capsid protein P9 transmembrane helices" evidence="2">
    <location>
        <begin position="9"/>
        <end position="77"/>
    </location>
</feature>
<keyword evidence="1" id="KW-0812">Transmembrane</keyword>
<dbReference type="InterPro" id="IPR043915">
    <property type="entry name" value="P9_TM"/>
</dbReference>
<accession>A0A2L2DJ17</accession>
<evidence type="ECO:0000313" key="3">
    <source>
        <dbReference type="EMBL" id="AVG46147.1"/>
    </source>
</evidence>
<dbReference type="EMBL" id="MG602508">
    <property type="protein sequence ID" value="AVG47252.1"/>
    <property type="molecule type" value="Genomic_DNA"/>
</dbReference>
<reference evidence="3" key="1">
    <citation type="journal article" date="2017" name="Front. Microbiol.">
        <title>Genome Characterization of the First Mimiviruses of Lineage C Isolated in Brazil.</title>
        <authorList>
            <person name="Assis F.L."/>
            <person name="Franco-Luiz A.P.M."/>
            <person name="Dos Santos R.N."/>
            <person name="Campos F.S."/>
            <person name="Dornas F.P."/>
            <person name="Borato P.V.M."/>
            <person name="Franco A.C."/>
            <person name="Abrahao J.S."/>
            <person name="Colson P."/>
            <person name="Scola B."/>
        </authorList>
    </citation>
    <scope>NUCLEOTIDE SEQUENCE [LARGE SCALE GENOMIC DNA]</scope>
</reference>
<evidence type="ECO:0000256" key="1">
    <source>
        <dbReference type="SAM" id="Phobius"/>
    </source>
</evidence>
<sequence length="224" mass="26535">MTDNKNDVFWIYNPMILFDNDNWYKIIPTSNMTQIEALNAMTRLFLYLLILSALLSLVVNYAYALIIAIVVIIIIYFITANTRYNIGDYRENFNESNSNNNDLNNNDSNKKIISSNCQIPIHNNPFMNINQLDLYENINEFPVCNPNKDDIQEYLRDKVKISINEKNDRHFYTTPVIKIPNEQNNFAKWLYDLPETCKENQLNCLRYEDVRYSRYNPDLENNIT</sequence>
<dbReference type="InterPro" id="IPR023298">
    <property type="entry name" value="ATPase_P-typ_TM_dom_sf"/>
</dbReference>
<dbReference type="SUPFAM" id="SSF81665">
    <property type="entry name" value="Calcium ATPase, transmembrane domain M"/>
    <property type="match status" value="1"/>
</dbReference>
<keyword evidence="1" id="KW-0472">Membrane</keyword>
<dbReference type="EMBL" id="MG602507">
    <property type="protein sequence ID" value="AVG46147.1"/>
    <property type="molecule type" value="Genomic_DNA"/>
</dbReference>
<proteinExistence type="predicted"/>
<evidence type="ECO:0000259" key="2">
    <source>
        <dbReference type="Pfam" id="PF19066"/>
    </source>
</evidence>
<dbReference type="Proteomes" id="UP000279644">
    <property type="component" value="Segment"/>
</dbReference>
<organismHost>
    <name type="scientific">Acanthamoeba polyphaga</name>
    <name type="common">Amoeba</name>
    <dbReference type="NCBI Taxonomy" id="5757"/>
</organismHost>
<keyword evidence="1" id="KW-1133">Transmembrane helix</keyword>
<dbReference type="Pfam" id="PF19066">
    <property type="entry name" value="P9_TM"/>
    <property type="match status" value="1"/>
</dbReference>